<dbReference type="SMART" id="SM00388">
    <property type="entry name" value="HisKA"/>
    <property type="match status" value="1"/>
</dbReference>
<dbReference type="CDD" id="cd00082">
    <property type="entry name" value="HisKA"/>
    <property type="match status" value="1"/>
</dbReference>
<evidence type="ECO:0000256" key="2">
    <source>
        <dbReference type="ARBA" id="ARBA00012438"/>
    </source>
</evidence>
<dbReference type="SMART" id="SM00086">
    <property type="entry name" value="PAC"/>
    <property type="match status" value="1"/>
</dbReference>
<dbReference type="PROSITE" id="PS50113">
    <property type="entry name" value="PAC"/>
    <property type="match status" value="1"/>
</dbReference>
<dbReference type="SMART" id="SM00091">
    <property type="entry name" value="PAS"/>
    <property type="match status" value="1"/>
</dbReference>
<feature type="transmembrane region" description="Helical" evidence="9">
    <location>
        <begin position="287"/>
        <end position="308"/>
    </location>
</feature>
<keyword evidence="7" id="KW-0067">ATP-binding</keyword>
<feature type="domain" description="PAS" evidence="11">
    <location>
        <begin position="326"/>
        <end position="398"/>
    </location>
</feature>
<dbReference type="InterPro" id="IPR035965">
    <property type="entry name" value="PAS-like_dom_sf"/>
</dbReference>
<dbReference type="RefSeq" id="WP_177134969.1">
    <property type="nucleotide sequence ID" value="NZ_VYGV01000006.1"/>
</dbReference>
<dbReference type="EC" id="2.7.13.3" evidence="2"/>
<keyword evidence="9" id="KW-0472">Membrane</keyword>
<dbReference type="SMART" id="SM00387">
    <property type="entry name" value="HATPase_c"/>
    <property type="match status" value="1"/>
</dbReference>
<dbReference type="InterPro" id="IPR004358">
    <property type="entry name" value="Sig_transdc_His_kin-like_C"/>
</dbReference>
<dbReference type="Proteomes" id="UP000545507">
    <property type="component" value="Unassembled WGS sequence"/>
</dbReference>
<dbReference type="InterPro" id="IPR013767">
    <property type="entry name" value="PAS_fold"/>
</dbReference>
<evidence type="ECO:0000259" key="10">
    <source>
        <dbReference type="PROSITE" id="PS50109"/>
    </source>
</evidence>
<dbReference type="InterPro" id="IPR000700">
    <property type="entry name" value="PAS-assoc_C"/>
</dbReference>
<evidence type="ECO:0000256" key="9">
    <source>
        <dbReference type="SAM" id="Phobius"/>
    </source>
</evidence>
<dbReference type="InterPro" id="IPR000014">
    <property type="entry name" value="PAS"/>
</dbReference>
<dbReference type="InterPro" id="IPR003661">
    <property type="entry name" value="HisK_dim/P_dom"/>
</dbReference>
<feature type="transmembrane region" description="Helical" evidence="9">
    <location>
        <begin position="36"/>
        <end position="59"/>
    </location>
</feature>
<evidence type="ECO:0000256" key="6">
    <source>
        <dbReference type="ARBA" id="ARBA00022777"/>
    </source>
</evidence>
<dbReference type="Pfam" id="PF02518">
    <property type="entry name" value="HATPase_c"/>
    <property type="match status" value="1"/>
</dbReference>
<dbReference type="Pfam" id="PF00512">
    <property type="entry name" value="HisKA"/>
    <property type="match status" value="1"/>
</dbReference>
<evidence type="ECO:0000313" key="13">
    <source>
        <dbReference type="EMBL" id="NWF45224.1"/>
    </source>
</evidence>
<keyword evidence="9" id="KW-1133">Transmembrane helix</keyword>
<dbReference type="PROSITE" id="PS50109">
    <property type="entry name" value="HIS_KIN"/>
    <property type="match status" value="1"/>
</dbReference>
<dbReference type="GO" id="GO:0000155">
    <property type="term" value="F:phosphorelay sensor kinase activity"/>
    <property type="evidence" value="ECO:0007669"/>
    <property type="project" value="InterPro"/>
</dbReference>
<dbReference type="InterPro" id="IPR003594">
    <property type="entry name" value="HATPase_dom"/>
</dbReference>
<keyword evidence="9" id="KW-0812">Transmembrane</keyword>
<dbReference type="SUPFAM" id="SSF55874">
    <property type="entry name" value="ATPase domain of HSP90 chaperone/DNA topoisomerase II/histidine kinase"/>
    <property type="match status" value="1"/>
</dbReference>
<feature type="domain" description="Histidine kinase" evidence="10">
    <location>
        <begin position="604"/>
        <end position="829"/>
    </location>
</feature>
<feature type="domain" description="PAC" evidence="12">
    <location>
        <begin position="402"/>
        <end position="454"/>
    </location>
</feature>
<dbReference type="GO" id="GO:0005524">
    <property type="term" value="F:ATP binding"/>
    <property type="evidence" value="ECO:0007669"/>
    <property type="project" value="UniProtKB-KW"/>
</dbReference>
<evidence type="ECO:0000256" key="8">
    <source>
        <dbReference type="ARBA" id="ARBA00023012"/>
    </source>
</evidence>
<dbReference type="PANTHER" id="PTHR43065">
    <property type="entry name" value="SENSOR HISTIDINE KINASE"/>
    <property type="match status" value="1"/>
</dbReference>
<keyword evidence="6" id="KW-0418">Kinase</keyword>
<dbReference type="Gene3D" id="1.10.287.130">
    <property type="match status" value="1"/>
</dbReference>
<dbReference type="PRINTS" id="PR00344">
    <property type="entry name" value="BCTRLSENSOR"/>
</dbReference>
<dbReference type="EMBL" id="VYGV01000006">
    <property type="protein sequence ID" value="NWF45224.1"/>
    <property type="molecule type" value="Genomic_DNA"/>
</dbReference>
<evidence type="ECO:0000256" key="1">
    <source>
        <dbReference type="ARBA" id="ARBA00000085"/>
    </source>
</evidence>
<dbReference type="Gene3D" id="3.30.565.10">
    <property type="entry name" value="Histidine kinase-like ATPase, C-terminal domain"/>
    <property type="match status" value="1"/>
</dbReference>
<evidence type="ECO:0000313" key="14">
    <source>
        <dbReference type="Proteomes" id="UP000545507"/>
    </source>
</evidence>
<evidence type="ECO:0000256" key="4">
    <source>
        <dbReference type="ARBA" id="ARBA00022679"/>
    </source>
</evidence>
<dbReference type="SUPFAM" id="SSF55785">
    <property type="entry name" value="PYP-like sensor domain (PAS domain)"/>
    <property type="match status" value="2"/>
</dbReference>
<dbReference type="PROSITE" id="PS50112">
    <property type="entry name" value="PAS"/>
    <property type="match status" value="1"/>
</dbReference>
<keyword evidence="3" id="KW-0597">Phosphoprotein</keyword>
<keyword evidence="14" id="KW-1185">Reference proteome</keyword>
<dbReference type="Gene3D" id="3.30.450.20">
    <property type="entry name" value="PAS domain"/>
    <property type="match status" value="1"/>
</dbReference>
<evidence type="ECO:0000259" key="12">
    <source>
        <dbReference type="PROSITE" id="PS50113"/>
    </source>
</evidence>
<gene>
    <name evidence="13" type="ORF">F3K02_08150</name>
</gene>
<evidence type="ECO:0000259" key="11">
    <source>
        <dbReference type="PROSITE" id="PS50112"/>
    </source>
</evidence>
<proteinExistence type="predicted"/>
<accession>A0A7Y8KWP3</accession>
<dbReference type="InterPro" id="IPR001610">
    <property type="entry name" value="PAC"/>
</dbReference>
<dbReference type="SUPFAM" id="SSF47384">
    <property type="entry name" value="Homodimeric domain of signal transducing histidine kinase"/>
    <property type="match status" value="1"/>
</dbReference>
<keyword evidence="5" id="KW-0547">Nucleotide-binding</keyword>
<dbReference type="InterPro" id="IPR036097">
    <property type="entry name" value="HisK_dim/P_sf"/>
</dbReference>
<keyword evidence="8" id="KW-0902">Two-component regulatory system</keyword>
<dbReference type="PANTHER" id="PTHR43065:SF42">
    <property type="entry name" value="TWO-COMPONENT SENSOR PPRA"/>
    <property type="match status" value="1"/>
</dbReference>
<dbReference type="InterPro" id="IPR036890">
    <property type="entry name" value="HATPase_C_sf"/>
</dbReference>
<evidence type="ECO:0000256" key="7">
    <source>
        <dbReference type="ARBA" id="ARBA00022840"/>
    </source>
</evidence>
<name>A0A7Y8KWP3_9BURK</name>
<dbReference type="InterPro" id="IPR005467">
    <property type="entry name" value="His_kinase_dom"/>
</dbReference>
<comment type="catalytic activity">
    <reaction evidence="1">
        <text>ATP + protein L-histidine = ADP + protein N-phospho-L-histidine.</text>
        <dbReference type="EC" id="2.7.13.3"/>
    </reaction>
</comment>
<protein>
    <recommendedName>
        <fullName evidence="2">histidine kinase</fullName>
        <ecNumber evidence="2">2.7.13.3</ecNumber>
    </recommendedName>
</protein>
<comment type="caution">
    <text evidence="13">The sequence shown here is derived from an EMBL/GenBank/DDBJ whole genome shotgun (WGS) entry which is preliminary data.</text>
</comment>
<evidence type="ECO:0000256" key="3">
    <source>
        <dbReference type="ARBA" id="ARBA00022553"/>
    </source>
</evidence>
<organism evidence="13 14">
    <name type="scientific">Hydrogenophaga aromaticivorans</name>
    <dbReference type="NCBI Taxonomy" id="2610898"/>
    <lineage>
        <taxon>Bacteria</taxon>
        <taxon>Pseudomonadati</taxon>
        <taxon>Pseudomonadota</taxon>
        <taxon>Betaproteobacteria</taxon>
        <taxon>Burkholderiales</taxon>
        <taxon>Comamonadaceae</taxon>
        <taxon>Hydrogenophaga</taxon>
    </lineage>
</organism>
<dbReference type="CDD" id="cd00130">
    <property type="entry name" value="PAS"/>
    <property type="match status" value="1"/>
</dbReference>
<sequence length="852" mass="95488">MPPAPHTPTPNPDKRSPLGLMRQWWLRLPPSRQDRFATLAPLLAVLLFLSAIVVAITYLRYEELEREQEAVTRDVEYAQQRLRLRLLERQEQLMRLAREVDNKEISSEEFEFQAENLISQFPELLAVSWVDGRRHVLTTYASPSAPPALVRLPGSTLAPNESDGSFDLARDLRQPIYSRPLGEDPRQATLMLQVPLTEQGRFAGTVMGEYSVDGLLRFGIPPEIMARYAVALIDDRQRVLAGSLQSPNTVLRLLPWSSQPLEHEVPVSPVGNGLILKAQGYRTSQDIVGSGFFWVIGALSALTVWMLLGTWRHTRRRVQAQQALVAETNFRRAMENSMLTGMRALDLQGRITYVNPAFCSMTGWTEGELVGRTAPFPYWPDEDHDQLAARLEDELSGRSTPGGFEVRVQRRDGSIFDARMYVSPLIDPKGHQTGWMTSMTDITEPKRIREELSASYERFTTVLESLDSAVSVAPLGSDEMLFANKMYRLWFGTRGQGHRHLVDLAGTQPSPSPDDGDAVDAFAGMPTETLTDAGSENAEVFAEELDRWLEVRTRYLTWVDGRLAQMVIASDITPRRNAEAQAAKQNERAQTASRLITMGEMASSVAHELNQPLTAISNYCNGMISRLNEQRISNEELLSALEKTSRQAQRAGQIIQRIRAFVKRSEPNPMPSDVAQMVSNAIELADIELRRQQVRLSPYVAARLPSLMVDPILIEQVLINLLKNAGEAIAQAGRPPGERYVELRVGPRRLEDEEVVEFSVRDSGNGVPDEMIERIYEAFYSTKSEGMGIGLKLCRSIVESHHGRMQVQNIYNGEEVVGCCFSFWIPVHSRLLAENTAPSAPSASLTDTERAR</sequence>
<dbReference type="AlphaFoldDB" id="A0A7Y8KWP3"/>
<dbReference type="GO" id="GO:0006355">
    <property type="term" value="P:regulation of DNA-templated transcription"/>
    <property type="evidence" value="ECO:0007669"/>
    <property type="project" value="InterPro"/>
</dbReference>
<evidence type="ECO:0000256" key="5">
    <source>
        <dbReference type="ARBA" id="ARBA00022741"/>
    </source>
</evidence>
<dbReference type="Pfam" id="PF00989">
    <property type="entry name" value="PAS"/>
    <property type="match status" value="1"/>
</dbReference>
<keyword evidence="4" id="KW-0808">Transferase</keyword>
<dbReference type="NCBIfam" id="TIGR00229">
    <property type="entry name" value="sensory_box"/>
    <property type="match status" value="1"/>
</dbReference>
<reference evidence="13 14" key="1">
    <citation type="submission" date="2019-09" db="EMBL/GenBank/DDBJ databases">
        <title>Hydrogenophaga aromatica sp. nov., isolated from a para-xylene-degrading enrichment culture.</title>
        <authorList>
            <person name="Tancsics A."/>
            <person name="Banerjee S."/>
        </authorList>
    </citation>
    <scope>NUCLEOTIDE SEQUENCE [LARGE SCALE GENOMIC DNA]</scope>
    <source>
        <strain evidence="13 14">D2P1</strain>
    </source>
</reference>